<organism evidence="1 2">
    <name type="scientific">Zarea fungicola</name>
    <dbReference type="NCBI Taxonomy" id="93591"/>
    <lineage>
        <taxon>Eukaryota</taxon>
        <taxon>Fungi</taxon>
        <taxon>Dikarya</taxon>
        <taxon>Ascomycota</taxon>
        <taxon>Pezizomycotina</taxon>
        <taxon>Sordariomycetes</taxon>
        <taxon>Hypocreomycetidae</taxon>
        <taxon>Hypocreales</taxon>
        <taxon>Cordycipitaceae</taxon>
        <taxon>Zarea</taxon>
    </lineage>
</organism>
<gene>
    <name evidence="1" type="ORF">NQ176_g4033</name>
</gene>
<evidence type="ECO:0000313" key="1">
    <source>
        <dbReference type="EMBL" id="KAJ2978047.1"/>
    </source>
</evidence>
<protein>
    <submittedName>
        <fullName evidence="1">Uncharacterized protein</fullName>
    </submittedName>
</protein>
<comment type="caution">
    <text evidence="1">The sequence shown here is derived from an EMBL/GenBank/DDBJ whole genome shotgun (WGS) entry which is preliminary data.</text>
</comment>
<name>A0ACC1NGM6_9HYPO</name>
<reference evidence="1" key="1">
    <citation type="submission" date="2022-08" db="EMBL/GenBank/DDBJ databases">
        <title>Genome Sequence of Lecanicillium fungicola.</title>
        <authorList>
            <person name="Buettner E."/>
        </authorList>
    </citation>
    <scope>NUCLEOTIDE SEQUENCE</scope>
    <source>
        <strain evidence="1">Babe33</strain>
    </source>
</reference>
<evidence type="ECO:0000313" key="2">
    <source>
        <dbReference type="Proteomes" id="UP001143910"/>
    </source>
</evidence>
<keyword evidence="2" id="KW-1185">Reference proteome</keyword>
<dbReference type="EMBL" id="JANJQO010000412">
    <property type="protein sequence ID" value="KAJ2978047.1"/>
    <property type="molecule type" value="Genomic_DNA"/>
</dbReference>
<dbReference type="Proteomes" id="UP001143910">
    <property type="component" value="Unassembled WGS sequence"/>
</dbReference>
<sequence>MVRTRHAFALLAAIGVVSAKPVVDANNATDASASRQRLDAGALPTPATPSSPSASPSTTSTSINPATLSTFSQTQVPTTLTDCGTTYIANVVAQYLSLSTDLALQCQCFAQVNSWLFTTAPPTRTLTTVRGTAVTTFTTTGKDGKPTVGSSAVIETEIFTAATNFIEHGTDLWIGSASSPCCYSCTIAASTVEVFFFPSTTVTDTASAAVTSFVSNGVTFESPSVYVGFSSLSAYNYCGQLGKAFVNTTMAFDATELSSITFATLAGQPITGATTGPNGSPTVTTSTPIVFTAAGSAAINFSDLERNCSTIAGYTFIPGEPFNEHNSSPTFY</sequence>
<accession>A0ACC1NGM6</accession>
<proteinExistence type="predicted"/>